<dbReference type="Proteomes" id="UP001341840">
    <property type="component" value="Unassembled WGS sequence"/>
</dbReference>
<sequence>MGPRQSHAMTWSRRGQGCCLGAGITLWRGGGMVGCKDRARTIPWRGLGTVKGVQEMGKSCLRRGGGVVVRDVMGPLCFWQNRVPLPMYFSRSFLSKLKLPATQFT</sequence>
<gene>
    <name evidence="1" type="ORF">PIB30_069432</name>
</gene>
<name>A0ABU6UQN4_9FABA</name>
<evidence type="ECO:0000313" key="2">
    <source>
        <dbReference type="Proteomes" id="UP001341840"/>
    </source>
</evidence>
<evidence type="ECO:0000313" key="1">
    <source>
        <dbReference type="EMBL" id="MED6162338.1"/>
    </source>
</evidence>
<reference evidence="1 2" key="1">
    <citation type="journal article" date="2023" name="Plants (Basel)">
        <title>Bridging the Gap: Combining Genomics and Transcriptomics Approaches to Understand Stylosanthes scabra, an Orphan Legume from the Brazilian Caatinga.</title>
        <authorList>
            <person name="Ferreira-Neto J.R.C."/>
            <person name="da Silva M.D."/>
            <person name="Binneck E."/>
            <person name="de Melo N.F."/>
            <person name="da Silva R.H."/>
            <person name="de Melo A.L.T.M."/>
            <person name="Pandolfi V."/>
            <person name="Bustamante F.O."/>
            <person name="Brasileiro-Vidal A.C."/>
            <person name="Benko-Iseppon A.M."/>
        </authorList>
    </citation>
    <scope>NUCLEOTIDE SEQUENCE [LARGE SCALE GENOMIC DNA]</scope>
    <source>
        <tissue evidence="1">Leaves</tissue>
    </source>
</reference>
<proteinExistence type="predicted"/>
<protein>
    <submittedName>
        <fullName evidence="1">Uncharacterized protein</fullName>
    </submittedName>
</protein>
<comment type="caution">
    <text evidence="1">The sequence shown here is derived from an EMBL/GenBank/DDBJ whole genome shotgun (WGS) entry which is preliminary data.</text>
</comment>
<organism evidence="1 2">
    <name type="scientific">Stylosanthes scabra</name>
    <dbReference type="NCBI Taxonomy" id="79078"/>
    <lineage>
        <taxon>Eukaryota</taxon>
        <taxon>Viridiplantae</taxon>
        <taxon>Streptophyta</taxon>
        <taxon>Embryophyta</taxon>
        <taxon>Tracheophyta</taxon>
        <taxon>Spermatophyta</taxon>
        <taxon>Magnoliopsida</taxon>
        <taxon>eudicotyledons</taxon>
        <taxon>Gunneridae</taxon>
        <taxon>Pentapetalae</taxon>
        <taxon>rosids</taxon>
        <taxon>fabids</taxon>
        <taxon>Fabales</taxon>
        <taxon>Fabaceae</taxon>
        <taxon>Papilionoideae</taxon>
        <taxon>50 kb inversion clade</taxon>
        <taxon>dalbergioids sensu lato</taxon>
        <taxon>Dalbergieae</taxon>
        <taxon>Pterocarpus clade</taxon>
        <taxon>Stylosanthes</taxon>
    </lineage>
</organism>
<keyword evidence="2" id="KW-1185">Reference proteome</keyword>
<dbReference type="EMBL" id="JASCZI010121591">
    <property type="protein sequence ID" value="MED6162338.1"/>
    <property type="molecule type" value="Genomic_DNA"/>
</dbReference>
<accession>A0ABU6UQN4</accession>